<dbReference type="InterPro" id="IPR051704">
    <property type="entry name" value="FAD_aromatic-hydroxylase"/>
</dbReference>
<dbReference type="SUPFAM" id="SSF51905">
    <property type="entry name" value="FAD/NAD(P)-binding domain"/>
    <property type="match status" value="1"/>
</dbReference>
<dbReference type="EMBL" id="SGWQ01000001">
    <property type="protein sequence ID" value="RZS45065.1"/>
    <property type="molecule type" value="Genomic_DNA"/>
</dbReference>
<dbReference type="Proteomes" id="UP000294257">
    <property type="component" value="Unassembled WGS sequence"/>
</dbReference>
<dbReference type="Gene3D" id="3.50.50.60">
    <property type="entry name" value="FAD/NAD(P)-binding domain"/>
    <property type="match status" value="1"/>
</dbReference>
<dbReference type="AlphaFoldDB" id="A0A4Q7L6S5"/>
<name>A0A4Q7L6S5_9PSEU</name>
<dbReference type="Pfam" id="PF01494">
    <property type="entry name" value="FAD_binding_3"/>
    <property type="match status" value="1"/>
</dbReference>
<gene>
    <name evidence="3" type="ORF">EV193_101949</name>
</gene>
<evidence type="ECO:0000313" key="4">
    <source>
        <dbReference type="Proteomes" id="UP000294257"/>
    </source>
</evidence>
<evidence type="ECO:0000313" key="3">
    <source>
        <dbReference type="EMBL" id="RZS45065.1"/>
    </source>
</evidence>
<protein>
    <submittedName>
        <fullName evidence="3">2-polyprenyl-6-methoxyphenol hydroxylase-like FAD-dependent oxidoreductase</fullName>
    </submittedName>
</protein>
<dbReference type="InterPro" id="IPR036188">
    <property type="entry name" value="FAD/NAD-bd_sf"/>
</dbReference>
<organism evidence="3 4">
    <name type="scientific">Herbihabitans rhizosphaerae</name>
    <dbReference type="NCBI Taxonomy" id="1872711"/>
    <lineage>
        <taxon>Bacteria</taxon>
        <taxon>Bacillati</taxon>
        <taxon>Actinomycetota</taxon>
        <taxon>Actinomycetes</taxon>
        <taxon>Pseudonocardiales</taxon>
        <taxon>Pseudonocardiaceae</taxon>
        <taxon>Herbihabitans</taxon>
    </lineage>
</organism>
<evidence type="ECO:0000256" key="1">
    <source>
        <dbReference type="SAM" id="MobiDB-lite"/>
    </source>
</evidence>
<dbReference type="PRINTS" id="PR00420">
    <property type="entry name" value="RNGMNOXGNASE"/>
</dbReference>
<feature type="region of interest" description="Disordered" evidence="1">
    <location>
        <begin position="394"/>
        <end position="413"/>
    </location>
</feature>
<dbReference type="OrthoDB" id="3356051at2"/>
<comment type="caution">
    <text evidence="3">The sequence shown here is derived from an EMBL/GenBank/DDBJ whole genome shotgun (WGS) entry which is preliminary data.</text>
</comment>
<dbReference type="PANTHER" id="PTHR46865">
    <property type="entry name" value="OXIDOREDUCTASE-RELATED"/>
    <property type="match status" value="1"/>
</dbReference>
<dbReference type="RefSeq" id="WP_130342653.1">
    <property type="nucleotide sequence ID" value="NZ_SGWQ01000001.1"/>
</dbReference>
<dbReference type="Gene3D" id="3.30.9.10">
    <property type="entry name" value="D-Amino Acid Oxidase, subunit A, domain 2"/>
    <property type="match status" value="1"/>
</dbReference>
<dbReference type="InterPro" id="IPR002938">
    <property type="entry name" value="FAD-bd"/>
</dbReference>
<reference evidence="3 4" key="1">
    <citation type="submission" date="2019-02" db="EMBL/GenBank/DDBJ databases">
        <title>Genomic Encyclopedia of Type Strains, Phase IV (KMG-IV): sequencing the most valuable type-strain genomes for metagenomic binning, comparative biology and taxonomic classification.</title>
        <authorList>
            <person name="Goeker M."/>
        </authorList>
    </citation>
    <scope>NUCLEOTIDE SEQUENCE [LARGE SCALE GENOMIC DNA]</scope>
    <source>
        <strain evidence="3 4">DSM 101727</strain>
    </source>
</reference>
<keyword evidence="4" id="KW-1185">Reference proteome</keyword>
<accession>A0A4Q7L6S5</accession>
<dbReference type="PANTHER" id="PTHR46865:SF2">
    <property type="entry name" value="MONOOXYGENASE"/>
    <property type="match status" value="1"/>
</dbReference>
<feature type="domain" description="FAD-binding" evidence="2">
    <location>
        <begin position="2"/>
        <end position="335"/>
    </location>
</feature>
<dbReference type="GO" id="GO:0071949">
    <property type="term" value="F:FAD binding"/>
    <property type="evidence" value="ECO:0007669"/>
    <property type="project" value="InterPro"/>
</dbReference>
<evidence type="ECO:0000259" key="2">
    <source>
        <dbReference type="Pfam" id="PF01494"/>
    </source>
</evidence>
<sequence length="413" mass="45617">MVRILIVGAGVAGHALAYWLGRHGFQPTVVERAPAIREGGYKLDIRGAAMEVIDRMELTDQIRKHSTGIRGASYVNGEGTRVASLPADVFGGRDDTVDVEIMRGELVRLLHESTQVDYLFGESVSAIRQHGDAVEVTFASGRARTFDLVVGADGLHSAVRALAFGAEDEFLRYLGYHCAVFTAPNHLGLDRWELLHAVPGKVVNVYGTQDSEDVKAAFFFSSPPLKYDHRDIAQQQRLLLDTYRGVGWEAPRLLSAMRDAPDFFFDSISQIRMPTWSSGRVALVGDAAYCPSPLSGQGTSLALVGAYILAGEMARASDHQQAFDRYATGMRQFVQDNQHIAESSGNGFVLPTRRQIWFRNQGLRMLPYLPWRRLVLRAATKEVDQAARAITLPDYGAGLRPQPHSGRRDHVPD</sequence>
<proteinExistence type="predicted"/>